<dbReference type="Proteomes" id="UP001241605">
    <property type="component" value="Chromosome"/>
</dbReference>
<dbReference type="PROSITE" id="PS51340">
    <property type="entry name" value="MOSC"/>
    <property type="match status" value="1"/>
</dbReference>
<organism evidence="2 3">
    <name type="scientific">Tropicibacter oceani</name>
    <dbReference type="NCBI Taxonomy" id="3058420"/>
    <lineage>
        <taxon>Bacteria</taxon>
        <taxon>Pseudomonadati</taxon>
        <taxon>Pseudomonadota</taxon>
        <taxon>Alphaproteobacteria</taxon>
        <taxon>Rhodobacterales</taxon>
        <taxon>Roseobacteraceae</taxon>
        <taxon>Tropicibacter</taxon>
    </lineage>
</organism>
<protein>
    <submittedName>
        <fullName evidence="2">MOSC N-terminal beta barrel domain-containing protein</fullName>
    </submittedName>
</protein>
<proteinExistence type="predicted"/>
<feature type="domain" description="MOSC" evidence="1">
    <location>
        <begin position="72"/>
        <end position="247"/>
    </location>
</feature>
<dbReference type="InterPro" id="IPR005302">
    <property type="entry name" value="MoCF_Sase_C"/>
</dbReference>
<sequence>MTARVTDIWRFPIKSHGRESVASVALEAGKTLPWDRLWAVAHDQSDADGSAWVSCRNFSIGTKAPALAAITARLDEAAATITLSHPQRDDLTFRPDDEGQRLIDWAGGFIPENRAQSARVVRGAAQGFCDSDFPSVTLCNLSSHRAVEQRVGHPLSPLRWRANFWFDGAAPWEEFDWVDRDVQIGEAVLRVCERTDRCLATHNNPETGLRDDNVLGALDTWGHRDFTVRAQVIQGGRVAQGDKVIRL</sequence>
<evidence type="ECO:0000313" key="3">
    <source>
        <dbReference type="Proteomes" id="UP001241605"/>
    </source>
</evidence>
<gene>
    <name evidence="2" type="ORF">QF118_06880</name>
</gene>
<dbReference type="SUPFAM" id="SSF50800">
    <property type="entry name" value="PK beta-barrel domain-like"/>
    <property type="match status" value="1"/>
</dbReference>
<evidence type="ECO:0000313" key="2">
    <source>
        <dbReference type="EMBL" id="WGW05264.1"/>
    </source>
</evidence>
<dbReference type="RefSeq" id="WP_282301892.1">
    <property type="nucleotide sequence ID" value="NZ_CP124616.1"/>
</dbReference>
<accession>A0ABY8QKV8</accession>
<dbReference type="Pfam" id="PF03473">
    <property type="entry name" value="MOSC"/>
    <property type="match status" value="1"/>
</dbReference>
<name>A0ABY8QKV8_9RHOB</name>
<dbReference type="InterPro" id="IPR005303">
    <property type="entry name" value="MOCOS_middle"/>
</dbReference>
<evidence type="ECO:0000259" key="1">
    <source>
        <dbReference type="PROSITE" id="PS51340"/>
    </source>
</evidence>
<dbReference type="InterPro" id="IPR011037">
    <property type="entry name" value="Pyrv_Knase-like_insert_dom_sf"/>
</dbReference>
<dbReference type="Pfam" id="PF03476">
    <property type="entry name" value="MOSC_N"/>
    <property type="match status" value="1"/>
</dbReference>
<dbReference type="EMBL" id="CP124616">
    <property type="protein sequence ID" value="WGW05264.1"/>
    <property type="molecule type" value="Genomic_DNA"/>
</dbReference>
<reference evidence="2 3" key="1">
    <citation type="submission" date="2023-05" db="EMBL/GenBank/DDBJ databases">
        <title>YMD87, complete Genome.</title>
        <authorList>
            <person name="Zhang J."/>
            <person name="Xu X."/>
        </authorList>
    </citation>
    <scope>NUCLEOTIDE SEQUENCE [LARGE SCALE GENOMIC DNA]</scope>
    <source>
        <strain evidence="2 3">YMD87</strain>
    </source>
</reference>
<keyword evidence="3" id="KW-1185">Reference proteome</keyword>